<organism evidence="2 3">
    <name type="scientific">Collinsella stercoris DSM 13279</name>
    <dbReference type="NCBI Taxonomy" id="445975"/>
    <lineage>
        <taxon>Bacteria</taxon>
        <taxon>Bacillati</taxon>
        <taxon>Actinomycetota</taxon>
        <taxon>Coriobacteriia</taxon>
        <taxon>Coriobacteriales</taxon>
        <taxon>Coriobacteriaceae</taxon>
        <taxon>Collinsella</taxon>
    </lineage>
</organism>
<dbReference type="RefSeq" id="WP_006721620.1">
    <property type="nucleotide sequence ID" value="NZ_CP085935.1"/>
</dbReference>
<comment type="similarity">
    <text evidence="1">Belongs to the phD/YefM antitoxin family.</text>
</comment>
<sequence>MAVVVPVRDMKDTAAFTSLVERERSVTVTRNGYEAFHCLSSEEWAAQRDEVAKAKLFSRILLAEQEIERGEYTDFDEFATALKAEYGL</sequence>
<comment type="caution">
    <text evidence="2">The sequence shown here is derived from an EMBL/GenBank/DDBJ whole genome shotgun (WGS) entry which is preliminary data.</text>
</comment>
<dbReference type="GeneID" id="98003636"/>
<dbReference type="SUPFAM" id="SSF143120">
    <property type="entry name" value="YefM-like"/>
    <property type="match status" value="1"/>
</dbReference>
<accession>B6GD13</accession>
<dbReference type="HOGENOM" id="CLU_166037_4_0_11"/>
<evidence type="ECO:0000313" key="3">
    <source>
        <dbReference type="Proteomes" id="UP000003560"/>
    </source>
</evidence>
<reference evidence="2 3" key="2">
    <citation type="submission" date="2008-10" db="EMBL/GenBank/DDBJ databases">
        <authorList>
            <person name="Fulton L."/>
            <person name="Clifton S."/>
            <person name="Fulton B."/>
            <person name="Xu J."/>
            <person name="Minx P."/>
            <person name="Pepin K.H."/>
            <person name="Johnson M."/>
            <person name="Thiruvilangam P."/>
            <person name="Bhonagiri V."/>
            <person name="Nash W.E."/>
            <person name="Mardis E.R."/>
            <person name="Wilson R.K."/>
        </authorList>
    </citation>
    <scope>NUCLEOTIDE SEQUENCE [LARGE SCALE GENOMIC DNA]</scope>
    <source>
        <strain evidence="2 3">DSM 13279</strain>
    </source>
</reference>
<dbReference type="InterPro" id="IPR036165">
    <property type="entry name" value="YefM-like_sf"/>
</dbReference>
<dbReference type="EMBL" id="ABXJ01000117">
    <property type="protein sequence ID" value="EEA89831.1"/>
    <property type="molecule type" value="Genomic_DNA"/>
</dbReference>
<evidence type="ECO:0000256" key="1">
    <source>
        <dbReference type="ARBA" id="ARBA00009981"/>
    </source>
</evidence>
<evidence type="ECO:0000313" key="2">
    <source>
        <dbReference type="EMBL" id="EEA89831.1"/>
    </source>
</evidence>
<dbReference type="STRING" id="445975.COLSTE_01991"/>
<dbReference type="OrthoDB" id="3183382at2"/>
<gene>
    <name evidence="2" type="ORF">COLSTE_01991</name>
</gene>
<evidence type="ECO:0008006" key="4">
    <source>
        <dbReference type="Google" id="ProtNLM"/>
    </source>
</evidence>
<dbReference type="AlphaFoldDB" id="B6GD13"/>
<name>B6GD13_9ACTN</name>
<reference evidence="2 3" key="1">
    <citation type="submission" date="2008-10" db="EMBL/GenBank/DDBJ databases">
        <title>Draft genome sequence of Collinsella stercoris (DSM 13279).</title>
        <authorList>
            <person name="Sudarsanam P."/>
            <person name="Ley R."/>
            <person name="Guruge J."/>
            <person name="Turnbaugh P.J."/>
            <person name="Mahowald M."/>
            <person name="Liep D."/>
            <person name="Gordon J."/>
        </authorList>
    </citation>
    <scope>NUCLEOTIDE SEQUENCE [LARGE SCALE GENOMIC DNA]</scope>
    <source>
        <strain evidence="2 3">DSM 13279</strain>
    </source>
</reference>
<keyword evidence="3" id="KW-1185">Reference proteome</keyword>
<protein>
    <recommendedName>
        <fullName evidence="4">Prevent-host-death family protein</fullName>
    </recommendedName>
</protein>
<proteinExistence type="inferred from homology"/>
<dbReference type="eggNOG" id="COG2161">
    <property type="taxonomic scope" value="Bacteria"/>
</dbReference>
<dbReference type="Proteomes" id="UP000003560">
    <property type="component" value="Unassembled WGS sequence"/>
</dbReference>